<dbReference type="Proteomes" id="UP001221757">
    <property type="component" value="Unassembled WGS sequence"/>
</dbReference>
<organism evidence="1 2">
    <name type="scientific">Mycena rosella</name>
    <name type="common">Pink bonnet</name>
    <name type="synonym">Agaricus rosellus</name>
    <dbReference type="NCBI Taxonomy" id="1033263"/>
    <lineage>
        <taxon>Eukaryota</taxon>
        <taxon>Fungi</taxon>
        <taxon>Dikarya</taxon>
        <taxon>Basidiomycota</taxon>
        <taxon>Agaricomycotina</taxon>
        <taxon>Agaricomycetes</taxon>
        <taxon>Agaricomycetidae</taxon>
        <taxon>Agaricales</taxon>
        <taxon>Marasmiineae</taxon>
        <taxon>Mycenaceae</taxon>
        <taxon>Mycena</taxon>
    </lineage>
</organism>
<sequence length="101" mass="11178">MTSVFSLNPTSREITVRWTNPHSDSPRTVMVLAQNRVFSTGDASVLAKYAEVVQPNAMDTFNEIYTQLDSVPGLCDTIGTEKGMQFIRLAARLKDAIITAR</sequence>
<name>A0AAD7DW11_MYCRO</name>
<evidence type="ECO:0000313" key="1">
    <source>
        <dbReference type="EMBL" id="KAJ7701076.1"/>
    </source>
</evidence>
<evidence type="ECO:0000313" key="2">
    <source>
        <dbReference type="Proteomes" id="UP001221757"/>
    </source>
</evidence>
<dbReference type="EMBL" id="JARKIE010000018">
    <property type="protein sequence ID" value="KAJ7701076.1"/>
    <property type="molecule type" value="Genomic_DNA"/>
</dbReference>
<comment type="caution">
    <text evidence="1">The sequence shown here is derived from an EMBL/GenBank/DDBJ whole genome shotgun (WGS) entry which is preliminary data.</text>
</comment>
<keyword evidence="2" id="KW-1185">Reference proteome</keyword>
<proteinExistence type="predicted"/>
<gene>
    <name evidence="1" type="ORF">B0H17DRAFT_1195372</name>
</gene>
<protein>
    <submittedName>
        <fullName evidence="1">Uncharacterized protein</fullName>
    </submittedName>
</protein>
<accession>A0AAD7DW11</accession>
<dbReference type="AlphaFoldDB" id="A0AAD7DW11"/>
<reference evidence="1" key="1">
    <citation type="submission" date="2023-03" db="EMBL/GenBank/DDBJ databases">
        <title>Massive genome expansion in bonnet fungi (Mycena s.s.) driven by repeated elements and novel gene families across ecological guilds.</title>
        <authorList>
            <consortium name="Lawrence Berkeley National Laboratory"/>
            <person name="Harder C.B."/>
            <person name="Miyauchi S."/>
            <person name="Viragh M."/>
            <person name="Kuo A."/>
            <person name="Thoen E."/>
            <person name="Andreopoulos B."/>
            <person name="Lu D."/>
            <person name="Skrede I."/>
            <person name="Drula E."/>
            <person name="Henrissat B."/>
            <person name="Morin E."/>
            <person name="Kohler A."/>
            <person name="Barry K."/>
            <person name="LaButti K."/>
            <person name="Morin E."/>
            <person name="Salamov A."/>
            <person name="Lipzen A."/>
            <person name="Mereny Z."/>
            <person name="Hegedus B."/>
            <person name="Baldrian P."/>
            <person name="Stursova M."/>
            <person name="Weitz H."/>
            <person name="Taylor A."/>
            <person name="Grigoriev I.V."/>
            <person name="Nagy L.G."/>
            <person name="Martin F."/>
            <person name="Kauserud H."/>
        </authorList>
    </citation>
    <scope>NUCLEOTIDE SEQUENCE</scope>
    <source>
        <strain evidence="1">CBHHK067</strain>
    </source>
</reference>